<keyword evidence="1" id="KW-0812">Transmembrane</keyword>
<gene>
    <name evidence="2" type="ORF">SAMN05444411_101245</name>
</gene>
<feature type="transmembrane region" description="Helical" evidence="1">
    <location>
        <begin position="75"/>
        <end position="93"/>
    </location>
</feature>
<dbReference type="OrthoDB" id="1454336at2"/>
<accession>A0A1H2RHJ6</accession>
<dbReference type="STRING" id="762486.SAMN05444411_101245"/>
<dbReference type="RefSeq" id="WP_090118889.1">
    <property type="nucleotide sequence ID" value="NZ_FNNJ01000001.1"/>
</dbReference>
<proteinExistence type="predicted"/>
<reference evidence="3" key="1">
    <citation type="submission" date="2016-10" db="EMBL/GenBank/DDBJ databases">
        <authorList>
            <person name="Varghese N."/>
            <person name="Submissions S."/>
        </authorList>
    </citation>
    <scope>NUCLEOTIDE SEQUENCE [LARGE SCALE GENOMIC DNA]</scope>
    <source>
        <strain evidence="3">DSM 24956</strain>
    </source>
</reference>
<keyword evidence="1" id="KW-0472">Membrane</keyword>
<organism evidence="2 3">
    <name type="scientific">Lutibacter oricola</name>
    <dbReference type="NCBI Taxonomy" id="762486"/>
    <lineage>
        <taxon>Bacteria</taxon>
        <taxon>Pseudomonadati</taxon>
        <taxon>Bacteroidota</taxon>
        <taxon>Flavobacteriia</taxon>
        <taxon>Flavobacteriales</taxon>
        <taxon>Flavobacteriaceae</taxon>
        <taxon>Lutibacter</taxon>
    </lineage>
</organism>
<keyword evidence="1" id="KW-1133">Transmembrane helix</keyword>
<evidence type="ECO:0000313" key="2">
    <source>
        <dbReference type="EMBL" id="SDW18932.1"/>
    </source>
</evidence>
<protein>
    <submittedName>
        <fullName evidence="2">Uncharacterized protein</fullName>
    </submittedName>
</protein>
<evidence type="ECO:0000256" key="1">
    <source>
        <dbReference type="SAM" id="Phobius"/>
    </source>
</evidence>
<keyword evidence="3" id="KW-1185">Reference proteome</keyword>
<name>A0A1H2RHJ6_9FLAO</name>
<dbReference type="Proteomes" id="UP000199595">
    <property type="component" value="Unassembled WGS sequence"/>
</dbReference>
<sequence length="94" mass="10964">MSFGAGSIPGYLERLLKSKNRRTNHQKEFKGGNDYSNVKSVKTEYNLPKISKYNLAELKIKLRFESLQNSKKQQITWALGFVVLLILFLIFNFY</sequence>
<dbReference type="EMBL" id="FNNJ01000001">
    <property type="protein sequence ID" value="SDW18932.1"/>
    <property type="molecule type" value="Genomic_DNA"/>
</dbReference>
<evidence type="ECO:0000313" key="3">
    <source>
        <dbReference type="Proteomes" id="UP000199595"/>
    </source>
</evidence>
<dbReference type="AlphaFoldDB" id="A0A1H2RHJ6"/>